<evidence type="ECO:0000256" key="7">
    <source>
        <dbReference type="SAM" id="Phobius"/>
    </source>
</evidence>
<evidence type="ECO:0000256" key="1">
    <source>
        <dbReference type="ARBA" id="ARBA00004370"/>
    </source>
</evidence>
<reference evidence="8" key="3">
    <citation type="submission" date="2025-09" db="UniProtKB">
        <authorList>
            <consortium name="Ensembl"/>
        </authorList>
    </citation>
    <scope>IDENTIFICATION</scope>
    <source>
        <strain evidence="8">broiler</strain>
    </source>
</reference>
<evidence type="ECO:0000256" key="3">
    <source>
        <dbReference type="ARBA" id="ARBA00022692"/>
    </source>
</evidence>
<keyword evidence="9" id="KW-1185">Reference proteome</keyword>
<evidence type="ECO:0000313" key="8">
    <source>
        <dbReference type="Ensembl" id="ENSGALP00010044565.1"/>
    </source>
</evidence>
<evidence type="ECO:0000256" key="5">
    <source>
        <dbReference type="ARBA" id="ARBA00023136"/>
    </source>
</evidence>
<dbReference type="InterPro" id="IPR051423">
    <property type="entry name" value="CD225/Dispanin"/>
</dbReference>
<dbReference type="GO" id="GO:0016020">
    <property type="term" value="C:membrane"/>
    <property type="evidence" value="ECO:0000318"/>
    <property type="project" value="GO_Central"/>
</dbReference>
<evidence type="ECO:0000256" key="6">
    <source>
        <dbReference type="SAM" id="MobiDB-lite"/>
    </source>
</evidence>
<feature type="transmembrane region" description="Helical" evidence="7">
    <location>
        <begin position="105"/>
        <end position="129"/>
    </location>
</feature>
<dbReference type="PANTHER" id="PTHR14948">
    <property type="entry name" value="NG5"/>
    <property type="match status" value="1"/>
</dbReference>
<evidence type="ECO:0000313" key="9">
    <source>
        <dbReference type="Proteomes" id="UP000000539"/>
    </source>
</evidence>
<dbReference type="Pfam" id="PF04505">
    <property type="entry name" value="CD225"/>
    <property type="match status" value="1"/>
</dbReference>
<accession>A0A8V1AK82</accession>
<feature type="compositionally biased region" description="Basic and acidic residues" evidence="6">
    <location>
        <begin position="248"/>
        <end position="270"/>
    </location>
</feature>
<keyword evidence="5 7" id="KW-0472">Membrane</keyword>
<proteinExistence type="inferred from homology"/>
<keyword evidence="4 7" id="KW-1133">Transmembrane helix</keyword>
<name>A0A8V1AK82_CHICK</name>
<dbReference type="OrthoDB" id="9049275at2759"/>
<evidence type="ECO:0000256" key="2">
    <source>
        <dbReference type="ARBA" id="ARBA00006843"/>
    </source>
</evidence>
<dbReference type="FunCoup" id="A0A8V1AK82">
    <property type="interactions" value="1"/>
</dbReference>
<dbReference type="Ensembl" id="ENSGALT00010071875.1">
    <property type="protein sequence ID" value="ENSGALP00010044565.1"/>
    <property type="gene ID" value="ENSGALG00010029717.1"/>
</dbReference>
<feature type="region of interest" description="Disordered" evidence="6">
    <location>
        <begin position="203"/>
        <end position="270"/>
    </location>
</feature>
<sequence>MASGDVAPAGSGSGSGSGTVLPSRLQETEKLLAATEGREGLRGSKSFTAALAGEAERNGHGLSYKSVSVGHLEAAPLSPSRLSLGRASSTATSTAAPDQGRPRDYLVLAIFSCFCPVWPINVVALVFSIMSRNSGQQGDMDGARRLGRMARLLSIVSIVLGTIIIVLYVSLSVRALQQKLVTAEPVWRNVRGCSTAFWGRAGMGTRRGDEGQELDMSREEKGKSTTSFPSNGAGRPRWGMDRRRRRREIPDRSSFEGKPKDGPRHFEESS</sequence>
<feature type="compositionally biased region" description="Basic and acidic residues" evidence="6">
    <location>
        <begin position="206"/>
        <end position="223"/>
    </location>
</feature>
<evidence type="ECO:0000256" key="4">
    <source>
        <dbReference type="ARBA" id="ARBA00022989"/>
    </source>
</evidence>
<reference evidence="8" key="2">
    <citation type="submission" date="2025-08" db="UniProtKB">
        <authorList>
            <consortium name="Ensembl"/>
        </authorList>
    </citation>
    <scope>IDENTIFICATION</scope>
    <source>
        <strain evidence="8">broiler</strain>
    </source>
</reference>
<reference evidence="8" key="1">
    <citation type="submission" date="2020-11" db="EMBL/GenBank/DDBJ databases">
        <title>Gallus gallus (Chicken) genome, bGalGal1, GRCg7b, maternal haplotype autosomes + Z &amp; W.</title>
        <authorList>
            <person name="Warren W."/>
            <person name="Formenti G."/>
            <person name="Fedrigo O."/>
            <person name="Haase B."/>
            <person name="Mountcastle J."/>
            <person name="Balacco J."/>
            <person name="Tracey A."/>
            <person name="Schneider V."/>
            <person name="Okimoto R."/>
            <person name="Cheng H."/>
            <person name="Hawken R."/>
            <person name="Howe K."/>
            <person name="Jarvis E.D."/>
        </authorList>
    </citation>
    <scope>NUCLEOTIDE SEQUENCE [LARGE SCALE GENOMIC DNA]</scope>
    <source>
        <strain evidence="8">Broiler</strain>
    </source>
</reference>
<feature type="region of interest" description="Disordered" evidence="6">
    <location>
        <begin position="1"/>
        <end position="22"/>
    </location>
</feature>
<dbReference type="InterPro" id="IPR007593">
    <property type="entry name" value="CD225/Dispanin_fam"/>
</dbReference>
<organism evidence="8 9">
    <name type="scientific">Gallus gallus</name>
    <name type="common">Chicken</name>
    <dbReference type="NCBI Taxonomy" id="9031"/>
    <lineage>
        <taxon>Eukaryota</taxon>
        <taxon>Metazoa</taxon>
        <taxon>Chordata</taxon>
        <taxon>Craniata</taxon>
        <taxon>Vertebrata</taxon>
        <taxon>Euteleostomi</taxon>
        <taxon>Archelosauria</taxon>
        <taxon>Archosauria</taxon>
        <taxon>Dinosauria</taxon>
        <taxon>Saurischia</taxon>
        <taxon>Theropoda</taxon>
        <taxon>Coelurosauria</taxon>
        <taxon>Aves</taxon>
        <taxon>Neognathae</taxon>
        <taxon>Galloanserae</taxon>
        <taxon>Galliformes</taxon>
        <taxon>Phasianidae</taxon>
        <taxon>Phasianinae</taxon>
        <taxon>Gallus</taxon>
    </lineage>
</organism>
<protein>
    <submittedName>
        <fullName evidence="8">Trafficking regulator of GLUT4 (SLC2A4) 1</fullName>
    </submittedName>
</protein>
<comment type="similarity">
    <text evidence="2">Belongs to the CD225/Dispanin family.</text>
</comment>
<comment type="subcellular location">
    <subcellularLocation>
        <location evidence="1">Membrane</location>
    </subcellularLocation>
</comment>
<dbReference type="Proteomes" id="UP000000539">
    <property type="component" value="Chromosome 19"/>
</dbReference>
<dbReference type="PANTHER" id="PTHR14948:SF1">
    <property type="entry name" value="TRAFFICKING REGULATOR OF GLUT4 1"/>
    <property type="match status" value="1"/>
</dbReference>
<dbReference type="GeneTree" id="ENSGT00940000160337"/>
<gene>
    <name evidence="8" type="primary">TUSC5</name>
</gene>
<keyword evidence="3 7" id="KW-0812">Transmembrane</keyword>
<feature type="transmembrane region" description="Helical" evidence="7">
    <location>
        <begin position="150"/>
        <end position="171"/>
    </location>
</feature>
<dbReference type="AlphaFoldDB" id="A0A8V1AK82"/>